<comment type="caution">
    <text evidence="1">The sequence shown here is derived from an EMBL/GenBank/DDBJ whole genome shotgun (WGS) entry which is preliminary data.</text>
</comment>
<protein>
    <submittedName>
        <fullName evidence="1">Uncharacterized protein</fullName>
    </submittedName>
</protein>
<gene>
    <name evidence="1" type="ORF">PACLA_8A055402</name>
</gene>
<dbReference type="Proteomes" id="UP001152795">
    <property type="component" value="Unassembled WGS sequence"/>
</dbReference>
<keyword evidence="2" id="KW-1185">Reference proteome</keyword>
<dbReference type="AlphaFoldDB" id="A0A7D9E488"/>
<accession>A0A7D9E488</accession>
<name>A0A7D9E488_PARCT</name>
<evidence type="ECO:0000313" key="1">
    <source>
        <dbReference type="EMBL" id="CAB3999497.1"/>
    </source>
</evidence>
<proteinExistence type="predicted"/>
<evidence type="ECO:0000313" key="2">
    <source>
        <dbReference type="Proteomes" id="UP001152795"/>
    </source>
</evidence>
<sequence length="441" mass="49551">MTDATEKTLNNCSSILERGASFADSAYGTDDPTLGDTISLTDYYSDPFSSALTPVKDFGGSPSKKTTDQLPKLLLDLDDDLHPEQNQTVEHCLTPPLEDPNETAVTEDTLVLELGQISSFEEETEPRELQDNLSTSRLDFEKEEHSLKRSFEDQEDVVILDPVEITPKKVQSSRKRLKRKLLIDDVISIDRGVIFDNLSNPSRLLKSPVVAASTKQRMKQNERNQSLLSNSSFLELSPALDKLLLDSKSRKFSTSTDVSGETVHLQPAGEQKRELSQTGFENNEDLFGNDFDMNDGSLKQDELDLSEQFIPLQDVEYSSDEDCLDGNRFEYGTNEFDFDPDTLTTEEQMEETLTDENISEDKFCSFVETTVLHSRPEAVKFQHVLGSDGGGLTRKTVARRFLKCLLMQRDARLCLEQDGSFKEILLHPGLKHISEEAVGEI</sequence>
<reference evidence="1" key="1">
    <citation type="submission" date="2020-04" db="EMBL/GenBank/DDBJ databases">
        <authorList>
            <person name="Alioto T."/>
            <person name="Alioto T."/>
            <person name="Gomez Garrido J."/>
        </authorList>
    </citation>
    <scope>NUCLEOTIDE SEQUENCE</scope>
    <source>
        <strain evidence="1">A484AB</strain>
    </source>
</reference>
<organism evidence="1 2">
    <name type="scientific">Paramuricea clavata</name>
    <name type="common">Red gorgonian</name>
    <name type="synonym">Violescent sea-whip</name>
    <dbReference type="NCBI Taxonomy" id="317549"/>
    <lineage>
        <taxon>Eukaryota</taxon>
        <taxon>Metazoa</taxon>
        <taxon>Cnidaria</taxon>
        <taxon>Anthozoa</taxon>
        <taxon>Octocorallia</taxon>
        <taxon>Malacalcyonacea</taxon>
        <taxon>Plexauridae</taxon>
        <taxon>Paramuricea</taxon>
    </lineage>
</organism>
<dbReference type="EMBL" id="CACRXK020003602">
    <property type="protein sequence ID" value="CAB3999497.1"/>
    <property type="molecule type" value="Genomic_DNA"/>
</dbReference>